<sequence length="282" mass="31616">MATTTVEDIHAAQVALLESLQGDPELARAVAKRSDRLKRVQSTNASWRTRLQTEMGDLERDLLHRFGQLRNDLITEAGNKIAAGTPEELRGFPRELNASVETMWLDLDARLRKGVSAITVFVPYRRSCPSTSAWPRPQTMRWRRSGRSSSAWTRWPVCVNGAPRWPPAWLRYDRVRRRRLVADAAVPDTEPDQAIGPDDLDALRAAIGSAPVESIPEETRQGMIHDSRLSAGDPNTQMGDSMSETWDDGHYTPDDVIEAADHTAYLSMDDYIHDNNGMEPDA</sequence>
<evidence type="ECO:0000313" key="2">
    <source>
        <dbReference type="Proteomes" id="UP000644610"/>
    </source>
</evidence>
<organism evidence="1 2">
    <name type="scientific">Planotetraspora silvatica</name>
    <dbReference type="NCBI Taxonomy" id="234614"/>
    <lineage>
        <taxon>Bacteria</taxon>
        <taxon>Bacillati</taxon>
        <taxon>Actinomycetota</taxon>
        <taxon>Actinomycetes</taxon>
        <taxon>Streptosporangiales</taxon>
        <taxon>Streptosporangiaceae</taxon>
        <taxon>Planotetraspora</taxon>
    </lineage>
</organism>
<protein>
    <submittedName>
        <fullName evidence="1">Uncharacterized protein</fullName>
    </submittedName>
</protein>
<dbReference type="AlphaFoldDB" id="A0A8J3URM0"/>
<dbReference type="Proteomes" id="UP000644610">
    <property type="component" value="Unassembled WGS sequence"/>
</dbReference>
<proteinExistence type="predicted"/>
<reference evidence="1" key="1">
    <citation type="submission" date="2021-01" db="EMBL/GenBank/DDBJ databases">
        <title>Whole genome shotgun sequence of Planotetraspora silvatica NBRC 100141.</title>
        <authorList>
            <person name="Komaki H."/>
            <person name="Tamura T."/>
        </authorList>
    </citation>
    <scope>NUCLEOTIDE SEQUENCE</scope>
    <source>
        <strain evidence="1">NBRC 100141</strain>
    </source>
</reference>
<keyword evidence="2" id="KW-1185">Reference proteome</keyword>
<name>A0A8J3URM0_9ACTN</name>
<gene>
    <name evidence="1" type="ORF">Psi02_72270</name>
</gene>
<accession>A0A8J3URM0</accession>
<evidence type="ECO:0000313" key="1">
    <source>
        <dbReference type="EMBL" id="GII50803.1"/>
    </source>
</evidence>
<comment type="caution">
    <text evidence="1">The sequence shown here is derived from an EMBL/GenBank/DDBJ whole genome shotgun (WGS) entry which is preliminary data.</text>
</comment>
<dbReference type="EMBL" id="BOOQ01000056">
    <property type="protein sequence ID" value="GII50803.1"/>
    <property type="molecule type" value="Genomic_DNA"/>
</dbReference>